<dbReference type="EMBL" id="CAVMJV010000014">
    <property type="protein sequence ID" value="CAK5050963.1"/>
    <property type="molecule type" value="Genomic_DNA"/>
</dbReference>
<keyword evidence="2" id="KW-1185">Reference proteome</keyword>
<accession>A0ACB0YKT1</accession>
<name>A0ACB0YKT1_MELEN</name>
<proteinExistence type="predicted"/>
<reference evidence="1" key="1">
    <citation type="submission" date="2023-11" db="EMBL/GenBank/DDBJ databases">
        <authorList>
            <person name="Poullet M."/>
        </authorList>
    </citation>
    <scope>NUCLEOTIDE SEQUENCE</scope>
    <source>
        <strain evidence="1">E1834</strain>
    </source>
</reference>
<protein>
    <submittedName>
        <fullName evidence="1">Uncharacterized protein</fullName>
    </submittedName>
</protein>
<gene>
    <name evidence="1" type="ORF">MENTE1834_LOCUS13471</name>
</gene>
<dbReference type="Proteomes" id="UP001497535">
    <property type="component" value="Unassembled WGS sequence"/>
</dbReference>
<evidence type="ECO:0000313" key="1">
    <source>
        <dbReference type="EMBL" id="CAK5050963.1"/>
    </source>
</evidence>
<organism evidence="1 2">
    <name type="scientific">Meloidogyne enterolobii</name>
    <name type="common">Root-knot nematode worm</name>
    <name type="synonym">Meloidogyne mayaguensis</name>
    <dbReference type="NCBI Taxonomy" id="390850"/>
    <lineage>
        <taxon>Eukaryota</taxon>
        <taxon>Metazoa</taxon>
        <taxon>Ecdysozoa</taxon>
        <taxon>Nematoda</taxon>
        <taxon>Chromadorea</taxon>
        <taxon>Rhabditida</taxon>
        <taxon>Tylenchina</taxon>
        <taxon>Tylenchomorpha</taxon>
        <taxon>Tylenchoidea</taxon>
        <taxon>Meloidogynidae</taxon>
        <taxon>Meloidogyninae</taxon>
        <taxon>Meloidogyne</taxon>
    </lineage>
</organism>
<sequence length="51" mass="5871">MKKNTNPHHFLFCFTHTPPHFPSPFLLLFLSNGTSTTTTSCPHQYHTPPNF</sequence>
<evidence type="ECO:0000313" key="2">
    <source>
        <dbReference type="Proteomes" id="UP001497535"/>
    </source>
</evidence>
<comment type="caution">
    <text evidence="1">The sequence shown here is derived from an EMBL/GenBank/DDBJ whole genome shotgun (WGS) entry which is preliminary data.</text>
</comment>